<organism evidence="3 4">
    <name type="scientific">Rotaria magnacalcarata</name>
    <dbReference type="NCBI Taxonomy" id="392030"/>
    <lineage>
        <taxon>Eukaryota</taxon>
        <taxon>Metazoa</taxon>
        <taxon>Spiralia</taxon>
        <taxon>Gnathifera</taxon>
        <taxon>Rotifera</taxon>
        <taxon>Eurotatoria</taxon>
        <taxon>Bdelloidea</taxon>
        <taxon>Philodinida</taxon>
        <taxon>Philodinidae</taxon>
        <taxon>Rotaria</taxon>
    </lineage>
</organism>
<reference evidence="3" key="1">
    <citation type="submission" date="2021-02" db="EMBL/GenBank/DDBJ databases">
        <authorList>
            <person name="Nowell W R."/>
        </authorList>
    </citation>
    <scope>NUCLEOTIDE SEQUENCE</scope>
</reference>
<keyword evidence="2" id="KW-1015">Disulfide bond</keyword>
<evidence type="ECO:0000256" key="2">
    <source>
        <dbReference type="ARBA" id="ARBA00023157"/>
    </source>
</evidence>
<accession>A0A8S3JAB8</accession>
<comment type="caution">
    <text evidence="3">The sequence shown here is derived from an EMBL/GenBank/DDBJ whole genome shotgun (WGS) entry which is preliminary data.</text>
</comment>
<dbReference type="SUPFAM" id="SSF82895">
    <property type="entry name" value="TSP-1 type 1 repeat"/>
    <property type="match status" value="2"/>
</dbReference>
<dbReference type="PANTHER" id="PTHR22906">
    <property type="entry name" value="PROPERDIN"/>
    <property type="match status" value="1"/>
</dbReference>
<dbReference type="InterPro" id="IPR052065">
    <property type="entry name" value="Compl_asym_regulator"/>
</dbReference>
<evidence type="ECO:0000313" key="3">
    <source>
        <dbReference type="EMBL" id="CAF5216381.1"/>
    </source>
</evidence>
<proteinExistence type="predicted"/>
<dbReference type="FunFam" id="2.20.100.10:FF:000001">
    <property type="entry name" value="semaphorin-5A isoform X1"/>
    <property type="match status" value="1"/>
</dbReference>
<dbReference type="PROSITE" id="PS50092">
    <property type="entry name" value="TSP1"/>
    <property type="match status" value="2"/>
</dbReference>
<dbReference type="PANTHER" id="PTHR22906:SF21">
    <property type="entry name" value="SEMA DOMAIN-CONTAINING PROTEIN"/>
    <property type="match status" value="1"/>
</dbReference>
<dbReference type="AlphaFoldDB" id="A0A8S3JAB8"/>
<dbReference type="Proteomes" id="UP000676336">
    <property type="component" value="Unassembled WGS sequence"/>
</dbReference>
<dbReference type="InterPro" id="IPR036383">
    <property type="entry name" value="TSP1_rpt_sf"/>
</dbReference>
<name>A0A8S3JAB8_9BILA</name>
<dbReference type="Gene3D" id="2.20.100.10">
    <property type="entry name" value="Thrombospondin type-1 (TSP1) repeat"/>
    <property type="match status" value="2"/>
</dbReference>
<dbReference type="Pfam" id="PF00090">
    <property type="entry name" value="TSP_1"/>
    <property type="match status" value="2"/>
</dbReference>
<keyword evidence="1" id="KW-0677">Repeat</keyword>
<evidence type="ECO:0000313" key="4">
    <source>
        <dbReference type="Proteomes" id="UP000676336"/>
    </source>
</evidence>
<gene>
    <name evidence="3" type="ORF">SMN809_LOCUS80005</name>
</gene>
<protein>
    <submittedName>
        <fullName evidence="3">Uncharacterized protein</fullName>
    </submittedName>
</protein>
<evidence type="ECO:0000256" key="1">
    <source>
        <dbReference type="ARBA" id="ARBA00022737"/>
    </source>
</evidence>
<dbReference type="PRINTS" id="PR01705">
    <property type="entry name" value="TSP1REPEAT"/>
</dbReference>
<dbReference type="InterPro" id="IPR000884">
    <property type="entry name" value="TSP1_rpt"/>
</dbReference>
<sequence>NGTWGSWTIWAPCSGTCGNGTRSRFRNCSGEYNGGNPCVGSTLQYDTCNTNVTCPTDGGWSSYTTFGPCSATCGNGTQVRTRNCNSPVPSFGGSQCVGNSKDTQRCLTNISCPSMQIRQKIIFIDIAYLSY</sequence>
<dbReference type="SMART" id="SM00209">
    <property type="entry name" value="TSP1"/>
    <property type="match status" value="2"/>
</dbReference>
<dbReference type="EMBL" id="CAJOBI010344094">
    <property type="protein sequence ID" value="CAF5216381.1"/>
    <property type="molecule type" value="Genomic_DNA"/>
</dbReference>
<feature type="non-terminal residue" evidence="3">
    <location>
        <position position="1"/>
    </location>
</feature>
<dbReference type="FunFam" id="2.20.100.10:FF:000007">
    <property type="entry name" value="Thrombospondin 1"/>
    <property type="match status" value="1"/>
</dbReference>